<dbReference type="PANTHER" id="PTHR48111">
    <property type="entry name" value="REGULATOR OF RPOS"/>
    <property type="match status" value="1"/>
</dbReference>
<dbReference type="Gene3D" id="2.40.50.1020">
    <property type="entry name" value="LytTr DNA-binding domain"/>
    <property type="match status" value="1"/>
</dbReference>
<sequence>MQIPTPTLAPLRCLLIDDEPLAHTVLRSYLARLPGLVSWAGSCYDGAEALQHLLVVPVDVLFLDVDMPGLTGLELLRALPEAPAVVLTTAHATYALDAYELAVADYLLKPIRFERFAKTIGRLRAAALASTAPQPPTMTPISSASLSESLFLKTDSGAERVRLTQLLFVEGYGNFVKCHLLSGRIILTADTLKHLETQLPTVEFVRVHKSYLVNVSHIEGIQGNCLRVGNRELPIGSTYRQGVLRRLTGA</sequence>
<dbReference type="PANTHER" id="PTHR48111:SF17">
    <property type="entry name" value="TRANSCRIPTIONAL REGULATORY PROTEIN YPDB"/>
    <property type="match status" value="1"/>
</dbReference>
<dbReference type="STRING" id="1227077.SAMN04515668_4477"/>
<keyword evidence="1 5" id="KW-0238">DNA-binding</keyword>
<evidence type="ECO:0000313" key="5">
    <source>
        <dbReference type="EMBL" id="SFQ79665.1"/>
    </source>
</evidence>
<name>A0A1I6BFB7_HYMAR</name>
<feature type="modified residue" description="4-aspartylphosphate" evidence="2">
    <location>
        <position position="64"/>
    </location>
</feature>
<proteinExistence type="predicted"/>
<evidence type="ECO:0000259" key="4">
    <source>
        <dbReference type="PROSITE" id="PS50930"/>
    </source>
</evidence>
<reference evidence="6" key="1">
    <citation type="submission" date="2016-10" db="EMBL/GenBank/DDBJ databases">
        <authorList>
            <person name="Varghese N."/>
            <person name="Submissions S."/>
        </authorList>
    </citation>
    <scope>NUCLEOTIDE SEQUENCE [LARGE SCALE GENOMIC DNA]</scope>
    <source>
        <strain evidence="6">OR362-8,ATCC BAA-1266,JCM 13504</strain>
    </source>
</reference>
<dbReference type="GO" id="GO:0005829">
    <property type="term" value="C:cytosol"/>
    <property type="evidence" value="ECO:0007669"/>
    <property type="project" value="TreeGrafter"/>
</dbReference>
<evidence type="ECO:0000259" key="3">
    <source>
        <dbReference type="PROSITE" id="PS50110"/>
    </source>
</evidence>
<dbReference type="Proteomes" id="UP000199029">
    <property type="component" value="Unassembled WGS sequence"/>
</dbReference>
<dbReference type="PROSITE" id="PS50110">
    <property type="entry name" value="RESPONSE_REGULATORY"/>
    <property type="match status" value="1"/>
</dbReference>
<dbReference type="GO" id="GO:0032993">
    <property type="term" value="C:protein-DNA complex"/>
    <property type="evidence" value="ECO:0007669"/>
    <property type="project" value="TreeGrafter"/>
</dbReference>
<evidence type="ECO:0000313" key="6">
    <source>
        <dbReference type="Proteomes" id="UP000199029"/>
    </source>
</evidence>
<dbReference type="GO" id="GO:0006355">
    <property type="term" value="P:regulation of DNA-templated transcription"/>
    <property type="evidence" value="ECO:0007669"/>
    <property type="project" value="TreeGrafter"/>
</dbReference>
<dbReference type="AlphaFoldDB" id="A0A1I6BFB7"/>
<protein>
    <submittedName>
        <fullName evidence="5">DNA-binding response regulator, LytR/AlgR family</fullName>
    </submittedName>
</protein>
<dbReference type="Pfam" id="PF04397">
    <property type="entry name" value="LytTR"/>
    <property type="match status" value="1"/>
</dbReference>
<dbReference type="SMART" id="SM00448">
    <property type="entry name" value="REC"/>
    <property type="match status" value="1"/>
</dbReference>
<organism evidence="5 6">
    <name type="scientific">Hymenobacter arizonensis</name>
    <name type="common">Siccationidurans arizonensis</name>
    <dbReference type="NCBI Taxonomy" id="1227077"/>
    <lineage>
        <taxon>Bacteria</taxon>
        <taxon>Pseudomonadati</taxon>
        <taxon>Bacteroidota</taxon>
        <taxon>Cytophagia</taxon>
        <taxon>Cytophagales</taxon>
        <taxon>Hymenobacteraceae</taxon>
        <taxon>Hymenobacter</taxon>
    </lineage>
</organism>
<feature type="domain" description="Response regulatory" evidence="3">
    <location>
        <begin position="12"/>
        <end position="124"/>
    </location>
</feature>
<evidence type="ECO:0000256" key="1">
    <source>
        <dbReference type="ARBA" id="ARBA00023125"/>
    </source>
</evidence>
<dbReference type="PROSITE" id="PS50930">
    <property type="entry name" value="HTH_LYTTR"/>
    <property type="match status" value="1"/>
</dbReference>
<dbReference type="RefSeq" id="WP_092678466.1">
    <property type="nucleotide sequence ID" value="NZ_FOXS01000008.1"/>
</dbReference>
<dbReference type="GO" id="GO:0000976">
    <property type="term" value="F:transcription cis-regulatory region binding"/>
    <property type="evidence" value="ECO:0007669"/>
    <property type="project" value="TreeGrafter"/>
</dbReference>
<gene>
    <name evidence="5" type="ORF">SAMN04515668_4477</name>
</gene>
<dbReference type="SMART" id="SM00850">
    <property type="entry name" value="LytTR"/>
    <property type="match status" value="1"/>
</dbReference>
<feature type="domain" description="HTH LytTR-type" evidence="4">
    <location>
        <begin position="150"/>
        <end position="222"/>
    </location>
</feature>
<keyword evidence="6" id="KW-1185">Reference proteome</keyword>
<dbReference type="InterPro" id="IPR011006">
    <property type="entry name" value="CheY-like_superfamily"/>
</dbReference>
<dbReference type="OrthoDB" id="1646880at2"/>
<dbReference type="InterPro" id="IPR001789">
    <property type="entry name" value="Sig_transdc_resp-reg_receiver"/>
</dbReference>
<dbReference type="InterPro" id="IPR039420">
    <property type="entry name" value="WalR-like"/>
</dbReference>
<evidence type="ECO:0000256" key="2">
    <source>
        <dbReference type="PROSITE-ProRule" id="PRU00169"/>
    </source>
</evidence>
<dbReference type="Pfam" id="PF00072">
    <property type="entry name" value="Response_reg"/>
    <property type="match status" value="1"/>
</dbReference>
<dbReference type="EMBL" id="FOXS01000008">
    <property type="protein sequence ID" value="SFQ79665.1"/>
    <property type="molecule type" value="Genomic_DNA"/>
</dbReference>
<dbReference type="InterPro" id="IPR007492">
    <property type="entry name" value="LytTR_DNA-bd_dom"/>
</dbReference>
<accession>A0A1I6BFB7</accession>
<keyword evidence="2" id="KW-0597">Phosphoprotein</keyword>
<dbReference type="Gene3D" id="3.40.50.2300">
    <property type="match status" value="1"/>
</dbReference>
<dbReference type="SUPFAM" id="SSF52172">
    <property type="entry name" value="CheY-like"/>
    <property type="match status" value="1"/>
</dbReference>
<dbReference type="GO" id="GO:0000156">
    <property type="term" value="F:phosphorelay response regulator activity"/>
    <property type="evidence" value="ECO:0007669"/>
    <property type="project" value="TreeGrafter"/>
</dbReference>